<dbReference type="EMBL" id="CP138590">
    <property type="protein sequence ID" value="WPH03602.1"/>
    <property type="molecule type" value="Genomic_DNA"/>
</dbReference>
<dbReference type="InterPro" id="IPR001128">
    <property type="entry name" value="Cyt_P450"/>
</dbReference>
<dbReference type="PROSITE" id="PS00086">
    <property type="entry name" value="CYTOCHROME_P450"/>
    <property type="match status" value="1"/>
</dbReference>
<keyword evidence="6" id="KW-0560">Oxidoreductase</keyword>
<name>A0AAQ3MDB1_9PEZI</name>
<keyword evidence="6" id="KW-0503">Monooxygenase</keyword>
<evidence type="ECO:0000256" key="1">
    <source>
        <dbReference type="ARBA" id="ARBA00001971"/>
    </source>
</evidence>
<keyword evidence="3 5" id="KW-0479">Metal-binding</keyword>
<dbReference type="PRINTS" id="PR00385">
    <property type="entry name" value="P450"/>
</dbReference>
<comment type="similarity">
    <text evidence="2 6">Belongs to the cytochrome P450 family.</text>
</comment>
<dbReference type="Pfam" id="PF00067">
    <property type="entry name" value="p450"/>
    <property type="match status" value="2"/>
</dbReference>
<gene>
    <name evidence="7" type="ORF">R9X50_00648500</name>
</gene>
<dbReference type="InterPro" id="IPR017972">
    <property type="entry name" value="Cyt_P450_CS"/>
</dbReference>
<evidence type="ECO:0000313" key="8">
    <source>
        <dbReference type="Proteomes" id="UP001303373"/>
    </source>
</evidence>
<dbReference type="GO" id="GO:0020037">
    <property type="term" value="F:heme binding"/>
    <property type="evidence" value="ECO:0007669"/>
    <property type="project" value="InterPro"/>
</dbReference>
<dbReference type="InterPro" id="IPR002401">
    <property type="entry name" value="Cyt_P450_E_grp-I"/>
</dbReference>
<evidence type="ECO:0000313" key="7">
    <source>
        <dbReference type="EMBL" id="WPH03602.1"/>
    </source>
</evidence>
<dbReference type="SUPFAM" id="SSF48264">
    <property type="entry name" value="Cytochrome P450"/>
    <property type="match status" value="1"/>
</dbReference>
<dbReference type="PANTHER" id="PTHR24305">
    <property type="entry name" value="CYTOCHROME P450"/>
    <property type="match status" value="1"/>
</dbReference>
<reference evidence="7 8" key="1">
    <citation type="submission" date="2023-11" db="EMBL/GenBank/DDBJ databases">
        <title>An acidophilic fungus is an integral part of prey digestion in a carnivorous sundew plant.</title>
        <authorList>
            <person name="Tsai I.J."/>
        </authorList>
    </citation>
    <scope>NUCLEOTIDE SEQUENCE [LARGE SCALE GENOMIC DNA]</scope>
    <source>
        <strain evidence="7">169a</strain>
    </source>
</reference>
<keyword evidence="5 6" id="KW-0349">Heme</keyword>
<evidence type="ECO:0000256" key="2">
    <source>
        <dbReference type="ARBA" id="ARBA00010617"/>
    </source>
</evidence>
<sequence>MIASIFVLFIGASVLLIVHLLREWLQPGLVNVPGPFLAKFSDLWRLYKVWNWSFKDSLPELHKKYDSSLIRIGPKLLSCSDPRAVETIYGFHSNFKKSDMVKAMAPIYQGKRQPTMFSAADNRTHAKIRRPVAPAYAMSNVILFEPFVDENIKTLFTKFDELFIKQAKPCDFDNWVYYWAFDVVLEMTMSRNFGFMKAGGDVDGVLNQLQKDLDYRGIALAMPIIDRICRLNPDRLTEPLDRDSKRPQDFVSAFLEAQRKDPGISDGQLIGYAQANLVAGSDTTSIVLRTAVYYSLKTPWIAKKIVEECDAKCKVFPVPYRTARFDMPFCVAVVRESLRMHFAFIGMMEREVPEGGCVMPDGISLPAGTVIGMHGDLIGRDKDIFGDDADEFNPLRWLCGPHESQTEFDERLKAMNSHDLAFGRGTRGCIGKHVAEMEIYKFVPTFFGLLKPRFVRPNEPWRLKQLFVFRQLDMDLDLEWREKKSLSSLRV</sequence>
<organism evidence="7 8">
    <name type="scientific">Acrodontium crateriforme</name>
    <dbReference type="NCBI Taxonomy" id="150365"/>
    <lineage>
        <taxon>Eukaryota</taxon>
        <taxon>Fungi</taxon>
        <taxon>Dikarya</taxon>
        <taxon>Ascomycota</taxon>
        <taxon>Pezizomycotina</taxon>
        <taxon>Dothideomycetes</taxon>
        <taxon>Dothideomycetidae</taxon>
        <taxon>Mycosphaerellales</taxon>
        <taxon>Teratosphaeriaceae</taxon>
        <taxon>Acrodontium</taxon>
    </lineage>
</organism>
<proteinExistence type="inferred from homology"/>
<dbReference type="PRINTS" id="PR00463">
    <property type="entry name" value="EP450I"/>
</dbReference>
<protein>
    <submittedName>
        <fullName evidence="7">Cytochrome P450</fullName>
    </submittedName>
</protein>
<dbReference type="InterPro" id="IPR050121">
    <property type="entry name" value="Cytochrome_P450_monoxygenase"/>
</dbReference>
<keyword evidence="4 5" id="KW-0408">Iron</keyword>
<comment type="cofactor">
    <cofactor evidence="1 5">
        <name>heme</name>
        <dbReference type="ChEBI" id="CHEBI:30413"/>
    </cofactor>
</comment>
<evidence type="ECO:0000256" key="4">
    <source>
        <dbReference type="ARBA" id="ARBA00023004"/>
    </source>
</evidence>
<evidence type="ECO:0000256" key="5">
    <source>
        <dbReference type="PIRSR" id="PIRSR602401-1"/>
    </source>
</evidence>
<dbReference type="AlphaFoldDB" id="A0AAQ3MDB1"/>
<dbReference type="GO" id="GO:0005506">
    <property type="term" value="F:iron ion binding"/>
    <property type="evidence" value="ECO:0007669"/>
    <property type="project" value="InterPro"/>
</dbReference>
<accession>A0AAQ3MDB1</accession>
<dbReference type="PANTHER" id="PTHR24305:SF232">
    <property type="entry name" value="P450, PUTATIVE (EUROFUNG)-RELATED"/>
    <property type="match status" value="1"/>
</dbReference>
<dbReference type="Gene3D" id="1.10.630.10">
    <property type="entry name" value="Cytochrome P450"/>
    <property type="match status" value="1"/>
</dbReference>
<dbReference type="GO" id="GO:0016705">
    <property type="term" value="F:oxidoreductase activity, acting on paired donors, with incorporation or reduction of molecular oxygen"/>
    <property type="evidence" value="ECO:0007669"/>
    <property type="project" value="InterPro"/>
</dbReference>
<feature type="binding site" description="axial binding residue" evidence="5">
    <location>
        <position position="429"/>
    </location>
    <ligand>
        <name>heme</name>
        <dbReference type="ChEBI" id="CHEBI:30413"/>
    </ligand>
    <ligandPart>
        <name>Fe</name>
        <dbReference type="ChEBI" id="CHEBI:18248"/>
    </ligandPart>
</feature>
<dbReference type="Proteomes" id="UP001303373">
    <property type="component" value="Chromosome 11"/>
</dbReference>
<dbReference type="GO" id="GO:0004497">
    <property type="term" value="F:monooxygenase activity"/>
    <property type="evidence" value="ECO:0007669"/>
    <property type="project" value="UniProtKB-KW"/>
</dbReference>
<keyword evidence="8" id="KW-1185">Reference proteome</keyword>
<evidence type="ECO:0000256" key="3">
    <source>
        <dbReference type="ARBA" id="ARBA00022723"/>
    </source>
</evidence>
<evidence type="ECO:0000256" key="6">
    <source>
        <dbReference type="RuleBase" id="RU000461"/>
    </source>
</evidence>
<dbReference type="CDD" id="cd11060">
    <property type="entry name" value="CYP57A1-like"/>
    <property type="match status" value="1"/>
</dbReference>
<dbReference type="InterPro" id="IPR036396">
    <property type="entry name" value="Cyt_P450_sf"/>
</dbReference>